<keyword evidence="2" id="KW-1185">Reference proteome</keyword>
<dbReference type="AlphaFoldDB" id="A0A9P4UGN9"/>
<comment type="caution">
    <text evidence="1">The sequence shown here is derived from an EMBL/GenBank/DDBJ whole genome shotgun (WGS) entry which is preliminary data.</text>
</comment>
<accession>A0A9P4UGN9</accession>
<name>A0A9P4UGN9_9PLEO</name>
<organism evidence="1 2">
    <name type="scientific">Karstenula rhodostoma CBS 690.94</name>
    <dbReference type="NCBI Taxonomy" id="1392251"/>
    <lineage>
        <taxon>Eukaryota</taxon>
        <taxon>Fungi</taxon>
        <taxon>Dikarya</taxon>
        <taxon>Ascomycota</taxon>
        <taxon>Pezizomycotina</taxon>
        <taxon>Dothideomycetes</taxon>
        <taxon>Pleosporomycetidae</taxon>
        <taxon>Pleosporales</taxon>
        <taxon>Massarineae</taxon>
        <taxon>Didymosphaeriaceae</taxon>
        <taxon>Karstenula</taxon>
    </lineage>
</organism>
<dbReference type="OrthoDB" id="3800181at2759"/>
<sequence length="244" mass="27398">MASHMSFSFERAVRMLEELYPSTFPDPSPSTETQEPATIVQKPQTSFLELPTEIRCEVYRNMVSTGAVHSHVGLLLSSKQIYNEAKDELVKYASEYLTRMETRFNARLPLPIGIVMPSKFADLSRITLHLPSQLLAFLQQTEYFGPNGMINLPPYVQLIDRIVLMGYLRSGFPRPSPQSKFHCSVTMGTQRTFTDVHMGIGVLYAPLLGALKCCCKGYSWSLTISTLAGGDGYRLEFIGVLDRE</sequence>
<proteinExistence type="predicted"/>
<dbReference type="Proteomes" id="UP000799764">
    <property type="component" value="Unassembled WGS sequence"/>
</dbReference>
<dbReference type="EMBL" id="MU001495">
    <property type="protein sequence ID" value="KAF2448748.1"/>
    <property type="molecule type" value="Genomic_DNA"/>
</dbReference>
<reference evidence="1" key="1">
    <citation type="journal article" date="2020" name="Stud. Mycol.">
        <title>101 Dothideomycetes genomes: a test case for predicting lifestyles and emergence of pathogens.</title>
        <authorList>
            <person name="Haridas S."/>
            <person name="Albert R."/>
            <person name="Binder M."/>
            <person name="Bloem J."/>
            <person name="Labutti K."/>
            <person name="Salamov A."/>
            <person name="Andreopoulos B."/>
            <person name="Baker S."/>
            <person name="Barry K."/>
            <person name="Bills G."/>
            <person name="Bluhm B."/>
            <person name="Cannon C."/>
            <person name="Castanera R."/>
            <person name="Culley D."/>
            <person name="Daum C."/>
            <person name="Ezra D."/>
            <person name="Gonzalez J."/>
            <person name="Henrissat B."/>
            <person name="Kuo A."/>
            <person name="Liang C."/>
            <person name="Lipzen A."/>
            <person name="Lutzoni F."/>
            <person name="Magnuson J."/>
            <person name="Mondo S."/>
            <person name="Nolan M."/>
            <person name="Ohm R."/>
            <person name="Pangilinan J."/>
            <person name="Park H.-J."/>
            <person name="Ramirez L."/>
            <person name="Alfaro M."/>
            <person name="Sun H."/>
            <person name="Tritt A."/>
            <person name="Yoshinaga Y."/>
            <person name="Zwiers L.-H."/>
            <person name="Turgeon B."/>
            <person name="Goodwin S."/>
            <person name="Spatafora J."/>
            <person name="Crous P."/>
            <person name="Grigoriev I."/>
        </authorList>
    </citation>
    <scope>NUCLEOTIDE SEQUENCE</scope>
    <source>
        <strain evidence="1">CBS 690.94</strain>
    </source>
</reference>
<protein>
    <submittedName>
        <fullName evidence="1">Uncharacterized protein</fullName>
    </submittedName>
</protein>
<gene>
    <name evidence="1" type="ORF">P171DRAFT_481795</name>
</gene>
<evidence type="ECO:0000313" key="1">
    <source>
        <dbReference type="EMBL" id="KAF2448748.1"/>
    </source>
</evidence>
<evidence type="ECO:0000313" key="2">
    <source>
        <dbReference type="Proteomes" id="UP000799764"/>
    </source>
</evidence>